<evidence type="ECO:0000313" key="5">
    <source>
        <dbReference type="Proteomes" id="UP001596001"/>
    </source>
</evidence>
<keyword evidence="2 3" id="KW-0378">Hydrolase</keyword>
<dbReference type="InterPro" id="IPR038592">
    <property type="entry name" value="CheD-like_sf"/>
</dbReference>
<evidence type="ECO:0000313" key="4">
    <source>
        <dbReference type="EMBL" id="MFC4789276.1"/>
    </source>
</evidence>
<comment type="catalytic activity">
    <reaction evidence="3">
        <text>L-glutaminyl-[protein] + H2O = L-glutamyl-[protein] + NH4(+)</text>
        <dbReference type="Rhea" id="RHEA:16441"/>
        <dbReference type="Rhea" id="RHEA-COMP:10207"/>
        <dbReference type="Rhea" id="RHEA-COMP:10208"/>
        <dbReference type="ChEBI" id="CHEBI:15377"/>
        <dbReference type="ChEBI" id="CHEBI:28938"/>
        <dbReference type="ChEBI" id="CHEBI:29973"/>
        <dbReference type="ChEBI" id="CHEBI:30011"/>
        <dbReference type="EC" id="3.5.1.44"/>
    </reaction>
</comment>
<dbReference type="SUPFAM" id="SSF64438">
    <property type="entry name" value="CNF1/YfiH-like putative cysteine hydrolases"/>
    <property type="match status" value="1"/>
</dbReference>
<dbReference type="EMBL" id="JBHSHJ010000006">
    <property type="protein sequence ID" value="MFC4789276.1"/>
    <property type="molecule type" value="Genomic_DNA"/>
</dbReference>
<comment type="similarity">
    <text evidence="3">Belongs to the CheD family.</text>
</comment>
<comment type="function">
    <text evidence="3">Probably deamidates glutamine residues to glutamate on methyl-accepting chemotaxis receptors (MCPs), playing an important role in chemotaxis.</text>
</comment>
<evidence type="ECO:0000256" key="2">
    <source>
        <dbReference type="ARBA" id="ARBA00022801"/>
    </source>
</evidence>
<keyword evidence="5" id="KW-1185">Reference proteome</keyword>
<organism evidence="4 5">
    <name type="scientific">Giesbergeria sinuosa</name>
    <dbReference type="NCBI Taxonomy" id="80883"/>
    <lineage>
        <taxon>Bacteria</taxon>
        <taxon>Pseudomonadati</taxon>
        <taxon>Pseudomonadota</taxon>
        <taxon>Betaproteobacteria</taxon>
        <taxon>Burkholderiales</taxon>
        <taxon>Comamonadaceae</taxon>
        <taxon>Giesbergeria</taxon>
    </lineage>
</organism>
<evidence type="ECO:0000256" key="1">
    <source>
        <dbReference type="ARBA" id="ARBA00022500"/>
    </source>
</evidence>
<sequence length="189" mass="21038">MTSPVASRRWHHRFTAKTHDMAHLNDLIDIFLKPGEYFVGDANYQIRTMLGSCVSITLWHPASRLGAMSHFLLPTRHLIDTGVHTLDARYGDEALQLMLAELAQAGINPQHCQSKIFGGGNMFPKQTRRGLMHIGRKNGEAARTLLQAHGIPIVSESLFGIGHRQIIFDVSTGDVWSHQVKPSLPPHPP</sequence>
<gene>
    <name evidence="3" type="primary">cheD</name>
    <name evidence="4" type="ORF">ACFO6X_09835</name>
</gene>
<evidence type="ECO:0000256" key="3">
    <source>
        <dbReference type="HAMAP-Rule" id="MF_01440"/>
    </source>
</evidence>
<dbReference type="Gene3D" id="3.30.1330.200">
    <property type="match status" value="1"/>
</dbReference>
<accession>A0ABV9QER7</accession>
<reference evidence="5" key="1">
    <citation type="journal article" date="2019" name="Int. J. Syst. Evol. Microbiol.">
        <title>The Global Catalogue of Microorganisms (GCM) 10K type strain sequencing project: providing services to taxonomists for standard genome sequencing and annotation.</title>
        <authorList>
            <consortium name="The Broad Institute Genomics Platform"/>
            <consortium name="The Broad Institute Genome Sequencing Center for Infectious Disease"/>
            <person name="Wu L."/>
            <person name="Ma J."/>
        </authorList>
    </citation>
    <scope>NUCLEOTIDE SEQUENCE [LARGE SCALE GENOMIC DNA]</scope>
    <source>
        <strain evidence="5">CCUG 49452</strain>
    </source>
</reference>
<dbReference type="InterPro" id="IPR011324">
    <property type="entry name" value="Cytotoxic_necrot_fac-like_cat"/>
</dbReference>
<dbReference type="CDD" id="cd16352">
    <property type="entry name" value="CheD"/>
    <property type="match status" value="1"/>
</dbReference>
<dbReference type="PANTHER" id="PTHR35147">
    <property type="entry name" value="CHEMORECEPTOR GLUTAMINE DEAMIDASE CHED-RELATED"/>
    <property type="match status" value="1"/>
</dbReference>
<comment type="caution">
    <text evidence="4">The sequence shown here is derived from an EMBL/GenBank/DDBJ whole genome shotgun (WGS) entry which is preliminary data.</text>
</comment>
<dbReference type="PANTHER" id="PTHR35147:SF3">
    <property type="entry name" value="CHEMORECEPTOR GLUTAMINE DEAMIDASE CHED 1-RELATED"/>
    <property type="match status" value="1"/>
</dbReference>
<keyword evidence="1 3" id="KW-0145">Chemotaxis</keyword>
<dbReference type="InterPro" id="IPR005659">
    <property type="entry name" value="Chemorcpt_Glu_NH3ase_CheD"/>
</dbReference>
<dbReference type="EC" id="3.5.1.44" evidence="3"/>
<proteinExistence type="inferred from homology"/>
<protein>
    <recommendedName>
        <fullName evidence="3">Probable chemoreceptor glutamine deamidase CheD</fullName>
        <ecNumber evidence="3">3.5.1.44</ecNumber>
    </recommendedName>
</protein>
<dbReference type="HAMAP" id="MF_01440">
    <property type="entry name" value="CheD"/>
    <property type="match status" value="1"/>
</dbReference>
<dbReference type="Proteomes" id="UP001596001">
    <property type="component" value="Unassembled WGS sequence"/>
</dbReference>
<name>A0ABV9QER7_9BURK</name>
<dbReference type="Pfam" id="PF03975">
    <property type="entry name" value="CheD"/>
    <property type="match status" value="1"/>
</dbReference>